<dbReference type="EMBL" id="JACHDP010000001">
    <property type="protein sequence ID" value="MBB5478125.1"/>
    <property type="molecule type" value="Genomic_DNA"/>
</dbReference>
<organism evidence="3 4">
    <name type="scientific">Micromonospora parathelypteridis</name>
    <dbReference type="NCBI Taxonomy" id="1839617"/>
    <lineage>
        <taxon>Bacteria</taxon>
        <taxon>Bacillati</taxon>
        <taxon>Actinomycetota</taxon>
        <taxon>Actinomycetes</taxon>
        <taxon>Micromonosporales</taxon>
        <taxon>Micromonosporaceae</taxon>
        <taxon>Micromonospora</taxon>
    </lineage>
</organism>
<sequence length="84" mass="9276">MVDVLILLVFAGCVAAILGVLSWLGSRVRRRGVGGEVMGPFEEMWHPAAHRYRAEIRVQESRLMPTPPQGGRRNGHGGDVRADR</sequence>
<evidence type="ECO:0000256" key="1">
    <source>
        <dbReference type="SAM" id="MobiDB-lite"/>
    </source>
</evidence>
<feature type="transmembrane region" description="Helical" evidence="2">
    <location>
        <begin position="6"/>
        <end position="24"/>
    </location>
</feature>
<evidence type="ECO:0000313" key="4">
    <source>
        <dbReference type="Proteomes" id="UP000586947"/>
    </source>
</evidence>
<proteinExistence type="predicted"/>
<dbReference type="RefSeq" id="WP_184179609.1">
    <property type="nucleotide sequence ID" value="NZ_BMNF01000002.1"/>
</dbReference>
<keyword evidence="2" id="KW-0472">Membrane</keyword>
<evidence type="ECO:0000256" key="2">
    <source>
        <dbReference type="SAM" id="Phobius"/>
    </source>
</evidence>
<evidence type="ECO:0000313" key="3">
    <source>
        <dbReference type="EMBL" id="MBB5478125.1"/>
    </source>
</evidence>
<comment type="caution">
    <text evidence="3">The sequence shown here is derived from an EMBL/GenBank/DDBJ whole genome shotgun (WGS) entry which is preliminary data.</text>
</comment>
<keyword evidence="2" id="KW-0812">Transmembrane</keyword>
<name>A0A840VN84_9ACTN</name>
<evidence type="ECO:0008006" key="5">
    <source>
        <dbReference type="Google" id="ProtNLM"/>
    </source>
</evidence>
<dbReference type="AlphaFoldDB" id="A0A840VN84"/>
<protein>
    <recommendedName>
        <fullName evidence="5">Secreted protein</fullName>
    </recommendedName>
</protein>
<reference evidence="3 4" key="1">
    <citation type="submission" date="2020-08" db="EMBL/GenBank/DDBJ databases">
        <title>Sequencing the genomes of 1000 actinobacteria strains.</title>
        <authorList>
            <person name="Klenk H.-P."/>
        </authorList>
    </citation>
    <scope>NUCLEOTIDE SEQUENCE [LARGE SCALE GENOMIC DNA]</scope>
    <source>
        <strain evidence="3 4">DSM 103125</strain>
    </source>
</reference>
<accession>A0A840VN84</accession>
<keyword evidence="4" id="KW-1185">Reference proteome</keyword>
<dbReference type="Proteomes" id="UP000586947">
    <property type="component" value="Unassembled WGS sequence"/>
</dbReference>
<keyword evidence="2" id="KW-1133">Transmembrane helix</keyword>
<gene>
    <name evidence="3" type="ORF">HNR20_002630</name>
</gene>
<feature type="region of interest" description="Disordered" evidence="1">
    <location>
        <begin position="60"/>
        <end position="84"/>
    </location>
</feature>